<dbReference type="PANTHER" id="PTHR30055:SF234">
    <property type="entry name" value="HTH-TYPE TRANSCRIPTIONAL REGULATOR BETI"/>
    <property type="match status" value="1"/>
</dbReference>
<accession>A0ABP3WCA1</accession>
<dbReference type="InterPro" id="IPR001647">
    <property type="entry name" value="HTH_TetR"/>
</dbReference>
<dbReference type="EMBL" id="BAAAFA010000001">
    <property type="protein sequence ID" value="GAA0810287.1"/>
    <property type="molecule type" value="Genomic_DNA"/>
</dbReference>
<evidence type="ECO:0000313" key="7">
    <source>
        <dbReference type="Proteomes" id="UP001500021"/>
    </source>
</evidence>
<comment type="caution">
    <text evidence="6">The sequence shown here is derived from an EMBL/GenBank/DDBJ whole genome shotgun (WGS) entry which is preliminary data.</text>
</comment>
<evidence type="ECO:0000313" key="6">
    <source>
        <dbReference type="EMBL" id="GAA0810287.1"/>
    </source>
</evidence>
<evidence type="ECO:0000256" key="4">
    <source>
        <dbReference type="PROSITE-ProRule" id="PRU00335"/>
    </source>
</evidence>
<dbReference type="InterPro" id="IPR050109">
    <property type="entry name" value="HTH-type_TetR-like_transc_reg"/>
</dbReference>
<dbReference type="PANTHER" id="PTHR30055">
    <property type="entry name" value="HTH-TYPE TRANSCRIPTIONAL REGULATOR RUTR"/>
    <property type="match status" value="1"/>
</dbReference>
<feature type="DNA-binding region" description="H-T-H motif" evidence="4">
    <location>
        <begin position="32"/>
        <end position="51"/>
    </location>
</feature>
<dbReference type="Pfam" id="PF14246">
    <property type="entry name" value="TetR_C_7"/>
    <property type="match status" value="1"/>
</dbReference>
<dbReference type="PRINTS" id="PR00455">
    <property type="entry name" value="HTHTETR"/>
</dbReference>
<evidence type="ECO:0000256" key="1">
    <source>
        <dbReference type="ARBA" id="ARBA00023015"/>
    </source>
</evidence>
<dbReference type="PROSITE" id="PS50977">
    <property type="entry name" value="HTH_TETR_2"/>
    <property type="match status" value="1"/>
</dbReference>
<dbReference type="InterPro" id="IPR039536">
    <property type="entry name" value="TetR_C_Proteobacteria"/>
</dbReference>
<evidence type="ECO:0000256" key="2">
    <source>
        <dbReference type="ARBA" id="ARBA00023125"/>
    </source>
</evidence>
<dbReference type="SUPFAM" id="SSF46689">
    <property type="entry name" value="Homeodomain-like"/>
    <property type="match status" value="1"/>
</dbReference>
<dbReference type="Pfam" id="PF00440">
    <property type="entry name" value="TetR_N"/>
    <property type="match status" value="1"/>
</dbReference>
<sequence length="206" mass="23002">MNYDNQPLSARGTLLLDAAQHLFFTRGFDETSLEMIINEVGGSRRSIYNEFGNKHGLLVAVINRQLIKQTEMLTSINRELSAEAALNDVCFRFAQGMLSKTLISLFRLVVQQVVKSPEFGEMIFDRGPMKAVLPLAQYLEELTEQGILKVVDAHTSAQVLLKMSEGPLYTRSLLLPDTLATDEEIKKQVANAVAIFIKAHTTETTK</sequence>
<organism evidence="6 7">
    <name type="scientific">Colwellia asteriadis</name>
    <dbReference type="NCBI Taxonomy" id="517723"/>
    <lineage>
        <taxon>Bacteria</taxon>
        <taxon>Pseudomonadati</taxon>
        <taxon>Pseudomonadota</taxon>
        <taxon>Gammaproteobacteria</taxon>
        <taxon>Alteromonadales</taxon>
        <taxon>Colwelliaceae</taxon>
        <taxon>Colwellia</taxon>
    </lineage>
</organism>
<dbReference type="Proteomes" id="UP001500021">
    <property type="component" value="Unassembled WGS sequence"/>
</dbReference>
<protein>
    <submittedName>
        <fullName evidence="6">TetR/AcrR family transcriptional regulator</fullName>
    </submittedName>
</protein>
<name>A0ABP3WCA1_9GAMM</name>
<dbReference type="InterPro" id="IPR009057">
    <property type="entry name" value="Homeodomain-like_sf"/>
</dbReference>
<reference evidence="7" key="1">
    <citation type="journal article" date="2019" name="Int. J. Syst. Evol. Microbiol.">
        <title>The Global Catalogue of Microorganisms (GCM) 10K type strain sequencing project: providing services to taxonomists for standard genome sequencing and annotation.</title>
        <authorList>
            <consortium name="The Broad Institute Genomics Platform"/>
            <consortium name="The Broad Institute Genome Sequencing Center for Infectious Disease"/>
            <person name="Wu L."/>
            <person name="Ma J."/>
        </authorList>
    </citation>
    <scope>NUCLEOTIDE SEQUENCE [LARGE SCALE GENOMIC DNA]</scope>
    <source>
        <strain evidence="7">JCM 15608</strain>
    </source>
</reference>
<evidence type="ECO:0000259" key="5">
    <source>
        <dbReference type="PROSITE" id="PS50977"/>
    </source>
</evidence>
<dbReference type="RefSeq" id="WP_343813615.1">
    <property type="nucleotide sequence ID" value="NZ_BAAAFA010000001.1"/>
</dbReference>
<dbReference type="Gene3D" id="1.10.10.60">
    <property type="entry name" value="Homeodomain-like"/>
    <property type="match status" value="1"/>
</dbReference>
<gene>
    <name evidence="6" type="ORF">GCM10009111_00920</name>
</gene>
<keyword evidence="3" id="KW-0804">Transcription</keyword>
<keyword evidence="7" id="KW-1185">Reference proteome</keyword>
<proteinExistence type="predicted"/>
<feature type="domain" description="HTH tetR-type" evidence="5">
    <location>
        <begin position="9"/>
        <end position="69"/>
    </location>
</feature>
<keyword evidence="1" id="KW-0805">Transcription regulation</keyword>
<dbReference type="Gene3D" id="1.10.357.10">
    <property type="entry name" value="Tetracycline Repressor, domain 2"/>
    <property type="match status" value="1"/>
</dbReference>
<evidence type="ECO:0000256" key="3">
    <source>
        <dbReference type="ARBA" id="ARBA00023163"/>
    </source>
</evidence>
<keyword evidence="2 4" id="KW-0238">DNA-binding</keyword>